<feature type="domain" description="Penicillin-binding protein transpeptidase" evidence="1">
    <location>
        <begin position="156"/>
        <end position="479"/>
    </location>
</feature>
<dbReference type="GO" id="GO:0071555">
    <property type="term" value="P:cell wall organization"/>
    <property type="evidence" value="ECO:0007669"/>
    <property type="project" value="TreeGrafter"/>
</dbReference>
<dbReference type="InterPro" id="IPR050515">
    <property type="entry name" value="Beta-lactam/transpept"/>
</dbReference>
<evidence type="ECO:0000313" key="4">
    <source>
        <dbReference type="Proteomes" id="UP000004367"/>
    </source>
</evidence>
<dbReference type="Proteomes" id="UP000004367">
    <property type="component" value="Unassembled WGS sequence"/>
</dbReference>
<dbReference type="AlphaFoldDB" id="H5USU2"/>
<organism evidence="3 4">
    <name type="scientific">Mobilicoccus pelagius NBRC 104925</name>
    <dbReference type="NCBI Taxonomy" id="1089455"/>
    <lineage>
        <taxon>Bacteria</taxon>
        <taxon>Bacillati</taxon>
        <taxon>Actinomycetota</taxon>
        <taxon>Actinomycetes</taxon>
        <taxon>Micrococcales</taxon>
        <taxon>Dermatophilaceae</taxon>
        <taxon>Mobilicoccus</taxon>
    </lineage>
</organism>
<gene>
    <name evidence="3" type="primary">pbpA</name>
    <name evidence="3" type="ORF">MOPEL_083_00050</name>
</gene>
<dbReference type="GO" id="GO:0008658">
    <property type="term" value="F:penicillin binding"/>
    <property type="evidence" value="ECO:0007669"/>
    <property type="project" value="InterPro"/>
</dbReference>
<reference evidence="3 4" key="1">
    <citation type="submission" date="2012-02" db="EMBL/GenBank/DDBJ databases">
        <title>Whole genome shotgun sequence of Mobilicoccus pelagius NBRC 104925.</title>
        <authorList>
            <person name="Yoshida Y."/>
            <person name="Hosoyama A."/>
            <person name="Tsuchikane K."/>
            <person name="Katsumata H."/>
            <person name="Yamazaki S."/>
            <person name="Fujita N."/>
        </authorList>
    </citation>
    <scope>NUCLEOTIDE SEQUENCE [LARGE SCALE GENOMIC DNA]</scope>
    <source>
        <strain evidence="3 4">NBRC 104925</strain>
    </source>
</reference>
<dbReference type="SUPFAM" id="SSF56601">
    <property type="entry name" value="beta-lactamase/transpeptidase-like"/>
    <property type="match status" value="1"/>
</dbReference>
<dbReference type="Pfam" id="PF00905">
    <property type="entry name" value="Transpeptidase"/>
    <property type="match status" value="1"/>
</dbReference>
<dbReference type="EMBL" id="BAFE01000061">
    <property type="protein sequence ID" value="GAB48800.1"/>
    <property type="molecule type" value="Genomic_DNA"/>
</dbReference>
<accession>H5USU2</accession>
<evidence type="ECO:0000259" key="1">
    <source>
        <dbReference type="Pfam" id="PF00905"/>
    </source>
</evidence>
<dbReference type="OrthoDB" id="9766847at2"/>
<dbReference type="STRING" id="1089455.MOPEL_083_00050"/>
<evidence type="ECO:0000313" key="3">
    <source>
        <dbReference type="EMBL" id="GAB48800.1"/>
    </source>
</evidence>
<dbReference type="PANTHER" id="PTHR30627:SF24">
    <property type="entry name" value="PENICILLIN-BINDING PROTEIN 4B"/>
    <property type="match status" value="1"/>
</dbReference>
<dbReference type="GO" id="GO:0005886">
    <property type="term" value="C:plasma membrane"/>
    <property type="evidence" value="ECO:0007669"/>
    <property type="project" value="TreeGrafter"/>
</dbReference>
<name>H5USU2_9MICO</name>
<dbReference type="InterPro" id="IPR036138">
    <property type="entry name" value="PBP_dimer_sf"/>
</dbReference>
<dbReference type="GO" id="GO:0071972">
    <property type="term" value="F:peptidoglycan L,D-transpeptidase activity"/>
    <property type="evidence" value="ECO:0007669"/>
    <property type="project" value="TreeGrafter"/>
</dbReference>
<dbReference type="InterPro" id="IPR012338">
    <property type="entry name" value="Beta-lactam/transpept-like"/>
</dbReference>
<dbReference type="Gene3D" id="3.90.1310.10">
    <property type="entry name" value="Penicillin-binding protein 2a (Domain 2)"/>
    <property type="match status" value="1"/>
</dbReference>
<sequence length="484" mass="51064">MNNPIRRLALVIALMFTSLLLASTWIQFFTADDLRDKPGNRRTLLATYSRERGQILVGNQAVARSEKTDDEFVYQRSYPQGSTYSHVTGYHSFVYGAGGGLESAADKLLTGDDPRLFFRRLGDVLTGRQPSGINLELTIDPRAQKAAEEGLGDQRGAVVALDPRTGAILALVSHPEYDPNALAGHDSSEVQQAWKRLGDDPGRPLVDRAIAGDTYPPGSVFKVVTAAAALESGRYSEQSRLAGPARLRLPQTTIDLPNAGGGPCDGGTVTLTRALAKSCNTAFAGLGMDLGAQSLRDQAAKFGFGASLSIPMAVTPSRVPEDMNEPQEALSAIGQYDVRVTPLQVAMVAAAVGNEGKVMQPYLVRQTRGSDLAVVDQTRPTELGRAVSTDTAAALTRMMTAVVTEGTGTRARIDGVRVAGKSGTAEHGEGRPPHAWFMSFAPADDPKIAVAVVVEDGGNAGSEAAGGRVSAPIARDVMKAVIAP</sequence>
<evidence type="ECO:0000259" key="2">
    <source>
        <dbReference type="Pfam" id="PF21922"/>
    </source>
</evidence>
<dbReference type="InterPro" id="IPR054120">
    <property type="entry name" value="PBPA_dimer"/>
</dbReference>
<dbReference type="PANTHER" id="PTHR30627">
    <property type="entry name" value="PEPTIDOGLYCAN D,D-TRANSPEPTIDASE"/>
    <property type="match status" value="1"/>
</dbReference>
<proteinExistence type="predicted"/>
<dbReference type="Pfam" id="PF21922">
    <property type="entry name" value="PBP_dimer_2"/>
    <property type="match status" value="1"/>
</dbReference>
<keyword evidence="4" id="KW-1185">Reference proteome</keyword>
<dbReference type="InterPro" id="IPR001460">
    <property type="entry name" value="PCN-bd_Tpept"/>
</dbReference>
<dbReference type="eggNOG" id="COG0768">
    <property type="taxonomic scope" value="Bacteria"/>
</dbReference>
<protein>
    <submittedName>
        <fullName evidence="3">Penicillin-binding protein PbpA</fullName>
    </submittedName>
</protein>
<comment type="caution">
    <text evidence="3">The sequence shown here is derived from an EMBL/GenBank/DDBJ whole genome shotgun (WGS) entry which is preliminary data.</text>
</comment>
<dbReference type="RefSeq" id="WP_009482698.1">
    <property type="nucleotide sequence ID" value="NZ_BAFE01000061.1"/>
</dbReference>
<dbReference type="SUPFAM" id="SSF56519">
    <property type="entry name" value="Penicillin binding protein dimerisation domain"/>
    <property type="match status" value="1"/>
</dbReference>
<feature type="domain" description="Penicillin binding protein A dimerisation" evidence="2">
    <location>
        <begin position="52"/>
        <end position="134"/>
    </location>
</feature>
<dbReference type="Gene3D" id="3.40.710.10">
    <property type="entry name" value="DD-peptidase/beta-lactamase superfamily"/>
    <property type="match status" value="1"/>
</dbReference>